<proteinExistence type="predicted"/>
<evidence type="ECO:0000256" key="1">
    <source>
        <dbReference type="ARBA" id="ARBA00004651"/>
    </source>
</evidence>
<dbReference type="PANTHER" id="PTHR42920:SF5">
    <property type="entry name" value="EAMA DOMAIN-CONTAINING PROTEIN"/>
    <property type="match status" value="1"/>
</dbReference>
<dbReference type="RefSeq" id="WP_086079658.1">
    <property type="nucleotide sequence ID" value="NZ_CP021111.1"/>
</dbReference>
<dbReference type="InterPro" id="IPR037185">
    <property type="entry name" value="EmrE-like"/>
</dbReference>
<feature type="transmembrane region" description="Helical" evidence="6">
    <location>
        <begin position="45"/>
        <end position="66"/>
    </location>
</feature>
<feature type="transmembrane region" description="Helical" evidence="6">
    <location>
        <begin position="191"/>
        <end position="210"/>
    </location>
</feature>
<dbReference type="OrthoDB" id="4167046at2"/>
<dbReference type="Proteomes" id="UP000194161">
    <property type="component" value="Chromosome"/>
</dbReference>
<evidence type="ECO:0000259" key="7">
    <source>
        <dbReference type="Pfam" id="PF00892"/>
    </source>
</evidence>
<feature type="transmembrane region" description="Helical" evidence="6">
    <location>
        <begin position="103"/>
        <end position="123"/>
    </location>
</feature>
<feature type="domain" description="EamA" evidence="7">
    <location>
        <begin position="17"/>
        <end position="147"/>
    </location>
</feature>
<evidence type="ECO:0000256" key="4">
    <source>
        <dbReference type="ARBA" id="ARBA00022989"/>
    </source>
</evidence>
<feature type="transmembrane region" description="Helical" evidence="6">
    <location>
        <begin position="278"/>
        <end position="299"/>
    </location>
</feature>
<keyword evidence="5 6" id="KW-0472">Membrane</keyword>
<feature type="transmembrane region" description="Helical" evidence="6">
    <location>
        <begin position="222"/>
        <end position="241"/>
    </location>
</feature>
<evidence type="ECO:0000313" key="8">
    <source>
        <dbReference type="EMBL" id="ARP95900.1"/>
    </source>
</evidence>
<dbReference type="KEGG" id="bgm:CAL15_16855"/>
<gene>
    <name evidence="8" type="ORF">CAL15_16855</name>
</gene>
<keyword evidence="2" id="KW-1003">Cell membrane</keyword>
<dbReference type="PANTHER" id="PTHR42920">
    <property type="entry name" value="OS03G0707200 PROTEIN-RELATED"/>
    <property type="match status" value="1"/>
</dbReference>
<feature type="transmembrane region" description="Helical" evidence="6">
    <location>
        <begin position="20"/>
        <end position="39"/>
    </location>
</feature>
<feature type="transmembrane region" description="Helical" evidence="6">
    <location>
        <begin position="253"/>
        <end position="272"/>
    </location>
</feature>
<feature type="transmembrane region" description="Helical" evidence="6">
    <location>
        <begin position="78"/>
        <end position="97"/>
    </location>
</feature>
<organism evidence="8 9">
    <name type="scientific">Bordetella genomosp. 13</name>
    <dbReference type="NCBI Taxonomy" id="463040"/>
    <lineage>
        <taxon>Bacteria</taxon>
        <taxon>Pseudomonadati</taxon>
        <taxon>Pseudomonadota</taxon>
        <taxon>Betaproteobacteria</taxon>
        <taxon>Burkholderiales</taxon>
        <taxon>Alcaligenaceae</taxon>
        <taxon>Bordetella</taxon>
    </lineage>
</organism>
<keyword evidence="9" id="KW-1185">Reference proteome</keyword>
<name>A0A1W6ZFJ6_9BORD</name>
<feature type="transmembrane region" description="Helical" evidence="6">
    <location>
        <begin position="158"/>
        <end position="179"/>
    </location>
</feature>
<evidence type="ECO:0000256" key="6">
    <source>
        <dbReference type="SAM" id="Phobius"/>
    </source>
</evidence>
<evidence type="ECO:0000256" key="5">
    <source>
        <dbReference type="ARBA" id="ARBA00023136"/>
    </source>
</evidence>
<keyword evidence="3 6" id="KW-0812">Transmembrane</keyword>
<comment type="subcellular location">
    <subcellularLocation>
        <location evidence="1">Cell membrane</location>
        <topology evidence="1">Multi-pass membrane protein</topology>
    </subcellularLocation>
</comment>
<accession>A0A1W6ZFJ6</accession>
<keyword evidence="4 6" id="KW-1133">Transmembrane helix</keyword>
<dbReference type="AlphaFoldDB" id="A0A1W6ZFJ6"/>
<evidence type="ECO:0000313" key="9">
    <source>
        <dbReference type="Proteomes" id="UP000194161"/>
    </source>
</evidence>
<feature type="domain" description="EamA" evidence="7">
    <location>
        <begin position="161"/>
        <end position="294"/>
    </location>
</feature>
<dbReference type="EMBL" id="CP021111">
    <property type="protein sequence ID" value="ARP95900.1"/>
    <property type="molecule type" value="Genomic_DNA"/>
</dbReference>
<dbReference type="GO" id="GO:0005886">
    <property type="term" value="C:plasma membrane"/>
    <property type="evidence" value="ECO:0007669"/>
    <property type="project" value="UniProtKB-SubCell"/>
</dbReference>
<protein>
    <recommendedName>
        <fullName evidence="7">EamA domain-containing protein</fullName>
    </recommendedName>
</protein>
<dbReference type="InterPro" id="IPR000620">
    <property type="entry name" value="EamA_dom"/>
</dbReference>
<dbReference type="SUPFAM" id="SSF103481">
    <property type="entry name" value="Multidrug resistance efflux transporter EmrE"/>
    <property type="match status" value="2"/>
</dbReference>
<dbReference type="STRING" id="463040.CAL15_16855"/>
<evidence type="ECO:0000256" key="2">
    <source>
        <dbReference type="ARBA" id="ARBA00022475"/>
    </source>
</evidence>
<sequence length="313" mass="32151">MPPSTHTASAGPGRMDGMACAALAVMLFSGFTLVSRLGFTRTALTLPDIAMLRFGVAGLLLLPLLARFGLGHLRPSQAALLAFTGGLGFASFAYLGFRLAPASHGGVLLHGTIPLFTFLLLRVAAGQRAGPVRRIGLALILLGMGAITWDSFRGATPGQYLGDVALMLAALCWAAYGLLAQRLAVTPLHAAAIVAPCSLACFLPVYLLLPGPAMAAAGWPDIALQALFQGVLVGVVSLLAYTRAVAALGAQATALYTAAVPCLTTLGAVWLLEERPTALAWAGVAAVTAGMAIALRASAAVPMLRTERRTNGP</sequence>
<dbReference type="InterPro" id="IPR051258">
    <property type="entry name" value="Diverse_Substrate_Transporter"/>
</dbReference>
<dbReference type="Pfam" id="PF00892">
    <property type="entry name" value="EamA"/>
    <property type="match status" value="2"/>
</dbReference>
<feature type="transmembrane region" description="Helical" evidence="6">
    <location>
        <begin position="135"/>
        <end position="152"/>
    </location>
</feature>
<evidence type="ECO:0000256" key="3">
    <source>
        <dbReference type="ARBA" id="ARBA00022692"/>
    </source>
</evidence>
<reference evidence="8 9" key="1">
    <citation type="submission" date="2017-05" db="EMBL/GenBank/DDBJ databases">
        <title>Complete and WGS of Bordetella genogroups.</title>
        <authorList>
            <person name="Spilker T."/>
            <person name="LiPuma J."/>
        </authorList>
    </citation>
    <scope>NUCLEOTIDE SEQUENCE [LARGE SCALE GENOMIC DNA]</scope>
    <source>
        <strain evidence="8 9">AU7206</strain>
    </source>
</reference>